<dbReference type="InterPro" id="IPR003752">
    <property type="entry name" value="DiS_bond_form_DsbB/BdbC"/>
</dbReference>
<keyword evidence="7" id="KW-0560">Oxidoreductase</keyword>
<keyword evidence="5" id="KW-0249">Electron transport</keyword>
<feature type="transmembrane region" description="Helical" evidence="12">
    <location>
        <begin position="55"/>
        <end position="73"/>
    </location>
</feature>
<dbReference type="PANTHER" id="PTHR43469">
    <property type="entry name" value="DISULFIDE FORMATION PROTEIN-RELATED"/>
    <property type="match status" value="1"/>
</dbReference>
<evidence type="ECO:0000256" key="1">
    <source>
        <dbReference type="ARBA" id="ARBA00004141"/>
    </source>
</evidence>
<feature type="transmembrane region" description="Helical" evidence="12">
    <location>
        <begin position="121"/>
        <end position="151"/>
    </location>
</feature>
<evidence type="ECO:0000256" key="9">
    <source>
        <dbReference type="ARBA" id="ARBA00023157"/>
    </source>
</evidence>
<feature type="transmembrane region" description="Helical" evidence="12">
    <location>
        <begin position="80"/>
        <end position="101"/>
    </location>
</feature>
<keyword evidence="8 12" id="KW-0472">Membrane</keyword>
<dbReference type="PANTHER" id="PTHR43469:SF1">
    <property type="entry name" value="SPBETA PROPHAGE-DERIVED DISULFIDE BOND FORMATION PROTEIN B"/>
    <property type="match status" value="1"/>
</dbReference>
<dbReference type="InterPro" id="IPR023380">
    <property type="entry name" value="DsbB-like_sf"/>
</dbReference>
<comment type="subcellular location">
    <subcellularLocation>
        <location evidence="1">Membrane</location>
        <topology evidence="1">Multi-pass membrane protein</topology>
    </subcellularLocation>
</comment>
<name>A0A0P9FNQ7_9CHLR</name>
<feature type="transmembrane region" description="Helical" evidence="12">
    <location>
        <begin position="182"/>
        <end position="201"/>
    </location>
</feature>
<dbReference type="SUPFAM" id="SSF158442">
    <property type="entry name" value="DsbB-like"/>
    <property type="match status" value="1"/>
</dbReference>
<dbReference type="GO" id="GO:0015035">
    <property type="term" value="F:protein-disulfide reductase activity"/>
    <property type="evidence" value="ECO:0007669"/>
    <property type="project" value="InterPro"/>
</dbReference>
<evidence type="ECO:0000256" key="6">
    <source>
        <dbReference type="ARBA" id="ARBA00022989"/>
    </source>
</evidence>
<evidence type="ECO:0000313" key="13">
    <source>
        <dbReference type="EMBL" id="KPV54956.1"/>
    </source>
</evidence>
<keyword evidence="3" id="KW-0813">Transport</keyword>
<sequence length="202" mass="22475">MDEREAYGATSWIDDLIDWLGATSRHIALLAAWIATCGSLFFSEVLRWQPCVLCWYQRILMYPLAILLAIGIVRRDRGLHVYVLPFSIAGIGVSLYHYLLIKTDWLPPPACTVGVPCTVDYLNWFGFINIPFLALTAFLIITCMMLTFAWLQPLTASAVDGENVTEDGANTRLPVRLDTANLAVVMIIVGVILAFMVGSTFI</sequence>
<dbReference type="InterPro" id="IPR012187">
    <property type="entry name" value="Disulphide_bond_form_BdbC"/>
</dbReference>
<gene>
    <name evidence="13" type="ORF">SE17_00580</name>
</gene>
<comment type="caution">
    <text evidence="13">The sequence shown here is derived from an EMBL/GenBank/DDBJ whole genome shotgun (WGS) entry which is preliminary data.</text>
</comment>
<evidence type="ECO:0000256" key="7">
    <source>
        <dbReference type="ARBA" id="ARBA00023002"/>
    </source>
</evidence>
<organism evidence="13 14">
    <name type="scientific">Kouleothrix aurantiaca</name>
    <dbReference type="NCBI Taxonomy" id="186479"/>
    <lineage>
        <taxon>Bacteria</taxon>
        <taxon>Bacillati</taxon>
        <taxon>Chloroflexota</taxon>
        <taxon>Chloroflexia</taxon>
        <taxon>Chloroflexales</taxon>
        <taxon>Roseiflexineae</taxon>
        <taxon>Roseiflexaceae</taxon>
        <taxon>Kouleothrix</taxon>
    </lineage>
</organism>
<evidence type="ECO:0000313" key="14">
    <source>
        <dbReference type="Proteomes" id="UP000050509"/>
    </source>
</evidence>
<evidence type="ECO:0000256" key="10">
    <source>
        <dbReference type="ARBA" id="ARBA00023186"/>
    </source>
</evidence>
<keyword evidence="14" id="KW-1185">Reference proteome</keyword>
<keyword evidence="11" id="KW-0676">Redox-active center</keyword>
<keyword evidence="9" id="KW-1015">Disulfide bond</keyword>
<comment type="similarity">
    <text evidence="2">Belongs to the DsbB family. BdbC subfamily.</text>
</comment>
<keyword evidence="6 12" id="KW-1133">Transmembrane helix</keyword>
<evidence type="ECO:0000256" key="8">
    <source>
        <dbReference type="ARBA" id="ARBA00023136"/>
    </source>
</evidence>
<evidence type="ECO:0000256" key="5">
    <source>
        <dbReference type="ARBA" id="ARBA00022982"/>
    </source>
</evidence>
<dbReference type="HAMAP" id="MF_00287">
    <property type="entry name" value="BdbC"/>
    <property type="match status" value="1"/>
</dbReference>
<evidence type="ECO:0000256" key="2">
    <source>
        <dbReference type="ARBA" id="ARBA00007602"/>
    </source>
</evidence>
<protein>
    <submittedName>
        <fullName evidence="13">Disulfide bond formation protein DsbB</fullName>
    </submittedName>
</protein>
<dbReference type="Pfam" id="PF02600">
    <property type="entry name" value="DsbB"/>
    <property type="match status" value="1"/>
</dbReference>
<feature type="transmembrane region" description="Helical" evidence="12">
    <location>
        <begin position="27"/>
        <end position="43"/>
    </location>
</feature>
<evidence type="ECO:0000256" key="12">
    <source>
        <dbReference type="SAM" id="Phobius"/>
    </source>
</evidence>
<keyword evidence="4 12" id="KW-0812">Transmembrane</keyword>
<keyword evidence="10" id="KW-0143">Chaperone</keyword>
<dbReference type="AlphaFoldDB" id="A0A0P9FNQ7"/>
<proteinExistence type="inferred from homology"/>
<evidence type="ECO:0000256" key="4">
    <source>
        <dbReference type="ARBA" id="ARBA00022692"/>
    </source>
</evidence>
<dbReference type="Proteomes" id="UP000050509">
    <property type="component" value="Unassembled WGS sequence"/>
</dbReference>
<dbReference type="EMBL" id="LJCR01000005">
    <property type="protein sequence ID" value="KPV54956.1"/>
    <property type="molecule type" value="Genomic_DNA"/>
</dbReference>
<dbReference type="GO" id="GO:0006457">
    <property type="term" value="P:protein folding"/>
    <property type="evidence" value="ECO:0007669"/>
    <property type="project" value="InterPro"/>
</dbReference>
<dbReference type="Gene3D" id="1.20.1550.10">
    <property type="entry name" value="DsbB-like"/>
    <property type="match status" value="1"/>
</dbReference>
<evidence type="ECO:0000256" key="3">
    <source>
        <dbReference type="ARBA" id="ARBA00022448"/>
    </source>
</evidence>
<evidence type="ECO:0000256" key="11">
    <source>
        <dbReference type="ARBA" id="ARBA00023284"/>
    </source>
</evidence>
<dbReference type="NCBIfam" id="NF002849">
    <property type="entry name" value="PRK03113.1"/>
    <property type="match status" value="1"/>
</dbReference>
<accession>A0A0P9FNQ7</accession>
<dbReference type="GO" id="GO:0016020">
    <property type="term" value="C:membrane"/>
    <property type="evidence" value="ECO:0007669"/>
    <property type="project" value="UniProtKB-SubCell"/>
</dbReference>
<reference evidence="13 14" key="1">
    <citation type="submission" date="2015-09" db="EMBL/GenBank/DDBJ databases">
        <title>Draft genome sequence of Kouleothrix aurantiaca JCM 19913.</title>
        <authorList>
            <person name="Hemp J."/>
        </authorList>
    </citation>
    <scope>NUCLEOTIDE SEQUENCE [LARGE SCALE GENOMIC DNA]</scope>
    <source>
        <strain evidence="13 14">COM-B</strain>
    </source>
</reference>